<dbReference type="EMBL" id="CALTRL010003790">
    <property type="protein sequence ID" value="CAH7681987.1"/>
    <property type="molecule type" value="Genomic_DNA"/>
</dbReference>
<proteinExistence type="predicted"/>
<gene>
    <name evidence="2" type="ORF">PPACK8108_LOCUS14672</name>
</gene>
<reference evidence="2" key="1">
    <citation type="submission" date="2022-06" db="EMBL/GenBank/DDBJ databases">
        <authorList>
            <consortium name="SYNGENTA / RWTH Aachen University"/>
        </authorList>
    </citation>
    <scope>NUCLEOTIDE SEQUENCE</scope>
</reference>
<name>A0AAV0B4W4_PHAPC</name>
<sequence length="346" mass="38313">MAVKSLNRAGEVEVDIANGGRRKGNHLKKSKQTFKGQKEQRLLEMNKVLRKDRSGSVIFLGDLKDHLQDNIRVIPQTRITSQLDDDKDGEKDCNEKILEEGVESHTDGSSEEAEAMRRELKRKAYQLKLDHLRQGLHPVVVELAMKAEKDWTIWWQLLELFKAINGAGEDLRFLWRYGYGQWWMEMSWHSQGTAAVHTSLFAGGNLGVFVAGAERTGGVAGPGDAAGTGSGIGTGPVARVGPGVQTRDGAGAGLEVEQVLEEGMKQKPEEEMRPCCWDEQGRLGAGTQVNGRLVEPYLLCPFLGGLEESDPGRWTNSFWGKVEREKGGRGRKTTHPHTWPSSSNID</sequence>
<evidence type="ECO:0000313" key="2">
    <source>
        <dbReference type="EMBL" id="CAH7681987.1"/>
    </source>
</evidence>
<organism evidence="2 3">
    <name type="scientific">Phakopsora pachyrhizi</name>
    <name type="common">Asian soybean rust disease fungus</name>
    <dbReference type="NCBI Taxonomy" id="170000"/>
    <lineage>
        <taxon>Eukaryota</taxon>
        <taxon>Fungi</taxon>
        <taxon>Dikarya</taxon>
        <taxon>Basidiomycota</taxon>
        <taxon>Pucciniomycotina</taxon>
        <taxon>Pucciniomycetes</taxon>
        <taxon>Pucciniales</taxon>
        <taxon>Phakopsoraceae</taxon>
        <taxon>Phakopsora</taxon>
    </lineage>
</organism>
<dbReference type="AlphaFoldDB" id="A0AAV0B4W4"/>
<accession>A0AAV0B4W4</accession>
<dbReference type="Proteomes" id="UP001153365">
    <property type="component" value="Unassembled WGS sequence"/>
</dbReference>
<feature type="region of interest" description="Disordered" evidence="1">
    <location>
        <begin position="324"/>
        <end position="346"/>
    </location>
</feature>
<protein>
    <submittedName>
        <fullName evidence="2">Uncharacterized protein</fullName>
    </submittedName>
</protein>
<comment type="caution">
    <text evidence="2">The sequence shown here is derived from an EMBL/GenBank/DDBJ whole genome shotgun (WGS) entry which is preliminary data.</text>
</comment>
<evidence type="ECO:0000256" key="1">
    <source>
        <dbReference type="SAM" id="MobiDB-lite"/>
    </source>
</evidence>
<keyword evidence="3" id="KW-1185">Reference proteome</keyword>
<evidence type="ECO:0000313" key="3">
    <source>
        <dbReference type="Proteomes" id="UP001153365"/>
    </source>
</evidence>